<protein>
    <recommendedName>
        <fullName evidence="2">SWIM-type domain-containing protein</fullName>
    </recommendedName>
</protein>
<dbReference type="AlphaFoldDB" id="A0AAP2RCF2"/>
<comment type="caution">
    <text evidence="3">The sequence shown here is derived from an EMBL/GenBank/DDBJ whole genome shotgun (WGS) entry which is preliminary data.</text>
</comment>
<dbReference type="EMBL" id="PGCK01000005">
    <property type="protein sequence ID" value="MCD1294843.1"/>
    <property type="molecule type" value="Genomic_DNA"/>
</dbReference>
<evidence type="ECO:0000313" key="4">
    <source>
        <dbReference type="Proteomes" id="UP001320159"/>
    </source>
</evidence>
<reference evidence="3 4" key="1">
    <citation type="submission" date="2017-11" db="EMBL/GenBank/DDBJ databases">
        <title>Isolation and Characterization of Family Methanocellaceae Species from Potential Methane Hydrate Area Offshore Southwestern Taiwan.</title>
        <authorList>
            <person name="Zhang W.-L."/>
            <person name="Chen W.-C."/>
            <person name="Lai M.-C."/>
            <person name="Chen S.-C."/>
        </authorList>
    </citation>
    <scope>NUCLEOTIDE SEQUENCE [LARGE SCALE GENOMIC DNA]</scope>
    <source>
        <strain evidence="3 4">CWC-04</strain>
    </source>
</reference>
<sequence>MFEEIRDAGSLTDELAERVEKEYGARGKKAIEAFRSGKIKRYRDFFVVEGKKGEYIVEGDFCSCDDYLGRLSKKGGICYHSIATRIADATGRYEKVDEWYTDKLRGRTYFKIKK</sequence>
<dbReference type="Proteomes" id="UP001320159">
    <property type="component" value="Unassembled WGS sequence"/>
</dbReference>
<feature type="domain" description="SWIM-type" evidence="2">
    <location>
        <begin position="45"/>
        <end position="89"/>
    </location>
</feature>
<keyword evidence="1" id="KW-0479">Metal-binding</keyword>
<name>A0AAP2RCF2_9EURY</name>
<evidence type="ECO:0000313" key="3">
    <source>
        <dbReference type="EMBL" id="MCD1294843.1"/>
    </source>
</evidence>
<accession>A0AAP2RCF2</accession>
<dbReference type="InterPro" id="IPR007527">
    <property type="entry name" value="Znf_SWIM"/>
</dbReference>
<dbReference type="PROSITE" id="PS50966">
    <property type="entry name" value="ZF_SWIM"/>
    <property type="match status" value="1"/>
</dbReference>
<organism evidence="3 4">
    <name type="scientific">Methanooceanicella nereidis</name>
    <dbReference type="NCBI Taxonomy" id="2052831"/>
    <lineage>
        <taxon>Archaea</taxon>
        <taxon>Methanobacteriati</taxon>
        <taxon>Methanobacteriota</taxon>
        <taxon>Stenosarchaea group</taxon>
        <taxon>Methanomicrobia</taxon>
        <taxon>Methanocellales</taxon>
        <taxon>Methanocellaceae</taxon>
        <taxon>Methanooceanicella</taxon>
    </lineage>
</organism>
<proteinExistence type="predicted"/>
<gene>
    <name evidence="3" type="ORF">CUJ83_07505</name>
</gene>
<evidence type="ECO:0000256" key="1">
    <source>
        <dbReference type="PROSITE-ProRule" id="PRU00325"/>
    </source>
</evidence>
<keyword evidence="1" id="KW-0862">Zinc</keyword>
<keyword evidence="4" id="KW-1185">Reference proteome</keyword>
<keyword evidence="1" id="KW-0863">Zinc-finger</keyword>
<evidence type="ECO:0000259" key="2">
    <source>
        <dbReference type="PROSITE" id="PS50966"/>
    </source>
</evidence>
<dbReference type="GO" id="GO:0008270">
    <property type="term" value="F:zinc ion binding"/>
    <property type="evidence" value="ECO:0007669"/>
    <property type="project" value="UniProtKB-KW"/>
</dbReference>